<dbReference type="PANTHER" id="PTHR11394">
    <property type="entry name" value="TASTE RECEPTOR TYPE 2"/>
    <property type="match status" value="1"/>
</dbReference>
<keyword evidence="7 12" id="KW-0297">G-protein coupled receptor</keyword>
<evidence type="ECO:0000256" key="9">
    <source>
        <dbReference type="ARBA" id="ARBA00023170"/>
    </source>
</evidence>
<dbReference type="InterPro" id="IPR007960">
    <property type="entry name" value="TAS2R"/>
</dbReference>
<sequence>LLSVSPLISLAIVTLEAFAGVWINAFIVCVLCIGWVNKKTLNSNEKILLLLGCSRFWYLGISWLYSFLLIIYPYCFCVPLLLESLAGFQSFFDCSNIWLSACLCVLYCKKIANFSNSFFIYLKLKIDKIVPWFLLGSVLLAFSNNLNITCFRNFLEESIRKDKLFFSSFFLLGFGYAVSFMAVIFSAVFLLFSLWKHKQKMQTNSMKDLSVEAHIRAMKSILSFLVMYSINFVCLVLILFYIMANVNIVTILANIYVYGFPGVHSVVLILSNPQLEKALFASSRKSEKSWNPCKLLVFHFRK</sequence>
<keyword evidence="5 12" id="KW-0812">Transmembrane</keyword>
<keyword evidence="8 12" id="KW-0472">Membrane</keyword>
<evidence type="ECO:0000256" key="4">
    <source>
        <dbReference type="ARBA" id="ARBA00022606"/>
    </source>
</evidence>
<evidence type="ECO:0000313" key="14">
    <source>
        <dbReference type="Ensembl" id="ENSCUSP00005007662.1"/>
    </source>
</evidence>
<evidence type="ECO:0000313" key="15">
    <source>
        <dbReference type="Proteomes" id="UP000694563"/>
    </source>
</evidence>
<dbReference type="PANTHER" id="PTHR11394:SF47">
    <property type="entry name" value="TASTE RECEPTOR TYPE 2 MEMBER 40"/>
    <property type="match status" value="1"/>
</dbReference>
<dbReference type="Proteomes" id="UP000694563">
    <property type="component" value="Chromosome 3"/>
</dbReference>
<protein>
    <recommendedName>
        <fullName evidence="12">Taste receptor type 2</fullName>
    </recommendedName>
</protein>
<feature type="transmembrane region" description="Helical" evidence="13">
    <location>
        <begin position="88"/>
        <end position="108"/>
    </location>
</feature>
<keyword evidence="10 12" id="KW-0807">Transducer</keyword>
<comment type="similarity">
    <text evidence="2 11">Belongs to the G-protein coupled receptor T2R family.</text>
</comment>
<dbReference type="GO" id="GO:0016020">
    <property type="term" value="C:membrane"/>
    <property type="evidence" value="ECO:0007669"/>
    <property type="project" value="UniProtKB-SubCell"/>
</dbReference>
<comment type="subcellular location">
    <subcellularLocation>
        <location evidence="1 12">Membrane</location>
        <topology evidence="1 12">Multi-pass membrane protein</topology>
    </subcellularLocation>
</comment>
<evidence type="ECO:0000256" key="3">
    <source>
        <dbReference type="ARBA" id="ARBA00022480"/>
    </source>
</evidence>
<evidence type="ECO:0000256" key="12">
    <source>
        <dbReference type="RuleBase" id="RU004424"/>
    </source>
</evidence>
<feature type="transmembrane region" description="Helical" evidence="13">
    <location>
        <begin position="56"/>
        <end position="82"/>
    </location>
</feature>
<keyword evidence="15" id="KW-1185">Reference proteome</keyword>
<evidence type="ECO:0000256" key="8">
    <source>
        <dbReference type="ARBA" id="ARBA00023136"/>
    </source>
</evidence>
<dbReference type="Ensembl" id="ENSCUST00005007986.1">
    <property type="protein sequence ID" value="ENSCUSP00005007662.1"/>
    <property type="gene ID" value="ENSCUSG00005004758.1"/>
</dbReference>
<evidence type="ECO:0000256" key="13">
    <source>
        <dbReference type="SAM" id="Phobius"/>
    </source>
</evidence>
<name>A0A8C3TYR9_CATUS</name>
<dbReference type="GO" id="GO:0004930">
    <property type="term" value="F:G protein-coupled receptor activity"/>
    <property type="evidence" value="ECO:0007669"/>
    <property type="project" value="UniProtKB-KW"/>
</dbReference>
<evidence type="ECO:0000256" key="5">
    <source>
        <dbReference type="ARBA" id="ARBA00022692"/>
    </source>
</evidence>
<accession>A0A8C3TYR9</accession>
<dbReference type="CDD" id="cd13950">
    <property type="entry name" value="7tm_TAS2R"/>
    <property type="match status" value="1"/>
</dbReference>
<evidence type="ECO:0000256" key="1">
    <source>
        <dbReference type="ARBA" id="ARBA00004141"/>
    </source>
</evidence>
<reference evidence="14" key="1">
    <citation type="submission" date="2020-10" db="EMBL/GenBank/DDBJ databases">
        <title>Catharus ustulatus (Swainson's thrush) genome, bCatUst1, primary haplotype v2.</title>
        <authorList>
            <person name="Delmore K."/>
            <person name="Vafadar M."/>
            <person name="Formenti G."/>
            <person name="Chow W."/>
            <person name="Pelan S."/>
            <person name="Howe K."/>
            <person name="Rhie A."/>
            <person name="Mountcastle J."/>
            <person name="Haase B."/>
            <person name="Fedrigo O."/>
            <person name="Jarvis E.D."/>
        </authorList>
    </citation>
    <scope>NUCLEOTIDE SEQUENCE [LARGE SCALE GENOMIC DNA]</scope>
</reference>
<feature type="transmembrane region" description="Helical" evidence="13">
    <location>
        <begin position="168"/>
        <end position="192"/>
    </location>
</feature>
<dbReference type="SUPFAM" id="SSF81321">
    <property type="entry name" value="Family A G protein-coupled receptor-like"/>
    <property type="match status" value="1"/>
</dbReference>
<feature type="transmembrane region" description="Helical" evidence="13">
    <location>
        <begin position="129"/>
        <end position="148"/>
    </location>
</feature>
<dbReference type="FunFam" id="1.20.1070.10:FF:000055">
    <property type="entry name" value="Taste receptor type 2"/>
    <property type="match status" value="1"/>
</dbReference>
<dbReference type="GO" id="GO:0033038">
    <property type="term" value="F:bitter taste receptor activity"/>
    <property type="evidence" value="ECO:0007669"/>
    <property type="project" value="InterPro"/>
</dbReference>
<evidence type="ECO:0000256" key="6">
    <source>
        <dbReference type="ARBA" id="ARBA00022989"/>
    </source>
</evidence>
<evidence type="ECO:0000256" key="7">
    <source>
        <dbReference type="ARBA" id="ARBA00023040"/>
    </source>
</evidence>
<feature type="transmembrane region" description="Helical" evidence="13">
    <location>
        <begin position="221"/>
        <end position="242"/>
    </location>
</feature>
<keyword evidence="9 12" id="KW-0675">Receptor</keyword>
<reference evidence="14" key="2">
    <citation type="submission" date="2025-08" db="UniProtKB">
        <authorList>
            <consortium name="Ensembl"/>
        </authorList>
    </citation>
    <scope>IDENTIFICATION</scope>
</reference>
<keyword evidence="6 13" id="KW-1133">Transmembrane helix</keyword>
<keyword evidence="4 12" id="KW-0716">Sensory transduction</keyword>
<organism evidence="14 15">
    <name type="scientific">Catharus ustulatus</name>
    <name type="common">Russet-backed thrush</name>
    <name type="synonym">Hylocichla ustulatus</name>
    <dbReference type="NCBI Taxonomy" id="91951"/>
    <lineage>
        <taxon>Eukaryota</taxon>
        <taxon>Metazoa</taxon>
        <taxon>Chordata</taxon>
        <taxon>Craniata</taxon>
        <taxon>Vertebrata</taxon>
        <taxon>Euteleostomi</taxon>
        <taxon>Archelosauria</taxon>
        <taxon>Archosauria</taxon>
        <taxon>Dinosauria</taxon>
        <taxon>Saurischia</taxon>
        <taxon>Theropoda</taxon>
        <taxon>Coelurosauria</taxon>
        <taxon>Aves</taxon>
        <taxon>Neognathae</taxon>
        <taxon>Neoaves</taxon>
        <taxon>Telluraves</taxon>
        <taxon>Australaves</taxon>
        <taxon>Passeriformes</taxon>
        <taxon>Turdidae</taxon>
        <taxon>Catharus</taxon>
    </lineage>
</organism>
<reference evidence="14" key="3">
    <citation type="submission" date="2025-09" db="UniProtKB">
        <authorList>
            <consortium name="Ensembl"/>
        </authorList>
    </citation>
    <scope>IDENTIFICATION</scope>
</reference>
<feature type="transmembrane region" description="Helical" evidence="13">
    <location>
        <begin position="248"/>
        <end position="270"/>
    </location>
</feature>
<dbReference type="AlphaFoldDB" id="A0A8C3TYR9"/>
<proteinExistence type="inferred from homology"/>
<feature type="transmembrane region" description="Helical" evidence="13">
    <location>
        <begin position="6"/>
        <end position="36"/>
    </location>
</feature>
<keyword evidence="3 12" id="KW-0919">Taste</keyword>
<evidence type="ECO:0000256" key="2">
    <source>
        <dbReference type="ARBA" id="ARBA00007376"/>
    </source>
</evidence>
<evidence type="ECO:0000256" key="11">
    <source>
        <dbReference type="RuleBase" id="RU004423"/>
    </source>
</evidence>
<evidence type="ECO:0000256" key="10">
    <source>
        <dbReference type="ARBA" id="ARBA00023224"/>
    </source>
</evidence>
<dbReference type="Pfam" id="PF05296">
    <property type="entry name" value="TAS2R"/>
    <property type="match status" value="1"/>
</dbReference>